<protein>
    <submittedName>
        <fullName evidence="2">Uncharacterized protein</fullName>
    </submittedName>
</protein>
<evidence type="ECO:0000313" key="2">
    <source>
        <dbReference type="EMBL" id="GFE21894.1"/>
    </source>
</evidence>
<dbReference type="InterPro" id="IPR045684">
    <property type="entry name" value="DUF6191"/>
</dbReference>
<feature type="region of interest" description="Disordered" evidence="1">
    <location>
        <begin position="38"/>
        <end position="74"/>
    </location>
</feature>
<sequence length="74" mass="7926">MLTPKRGQGTMFNIAEELFAPGRKHTDEERQKMSLVVDDVGDGDPGRGPIDLSSGTVVVRTPGRPRGHDPSAPS</sequence>
<reference evidence="2 3" key="1">
    <citation type="submission" date="2019-12" db="EMBL/GenBank/DDBJ databases">
        <title>Whole genome shotgun sequence of Streptomyces libani subsp. libani NBRC 13452.</title>
        <authorList>
            <person name="Ichikawa N."/>
            <person name="Kimura A."/>
            <person name="Kitahashi Y."/>
            <person name="Komaki H."/>
            <person name="Tamura T."/>
        </authorList>
    </citation>
    <scope>NUCLEOTIDE SEQUENCE [LARGE SCALE GENOMIC DNA]</scope>
    <source>
        <strain evidence="2 3">NBRC 13452</strain>
    </source>
</reference>
<organism evidence="2 3">
    <name type="scientific">Streptomyces nigrescens</name>
    <dbReference type="NCBI Taxonomy" id="1920"/>
    <lineage>
        <taxon>Bacteria</taxon>
        <taxon>Bacillati</taxon>
        <taxon>Actinomycetota</taxon>
        <taxon>Actinomycetes</taxon>
        <taxon>Kitasatosporales</taxon>
        <taxon>Streptomycetaceae</taxon>
        <taxon>Streptomyces</taxon>
    </lineage>
</organism>
<dbReference type="Pfam" id="PF19690">
    <property type="entry name" value="DUF6191"/>
    <property type="match status" value="1"/>
</dbReference>
<evidence type="ECO:0000313" key="3">
    <source>
        <dbReference type="Proteomes" id="UP000429552"/>
    </source>
</evidence>
<gene>
    <name evidence="2" type="ORF">Sliba_23470</name>
</gene>
<evidence type="ECO:0000256" key="1">
    <source>
        <dbReference type="SAM" id="MobiDB-lite"/>
    </source>
</evidence>
<dbReference type="AlphaFoldDB" id="A0A640TFF1"/>
<dbReference type="EMBL" id="BLIP01000001">
    <property type="protein sequence ID" value="GFE21894.1"/>
    <property type="molecule type" value="Genomic_DNA"/>
</dbReference>
<name>A0A640TFF1_STRNI</name>
<accession>A0A640TFF1</accession>
<dbReference type="Proteomes" id="UP000429552">
    <property type="component" value="Unassembled WGS sequence"/>
</dbReference>
<proteinExistence type="predicted"/>
<comment type="caution">
    <text evidence="2">The sequence shown here is derived from an EMBL/GenBank/DDBJ whole genome shotgun (WGS) entry which is preliminary data.</text>
</comment>